<dbReference type="AlphaFoldDB" id="A0AA38SEQ5"/>
<feature type="transmembrane region" description="Helical" evidence="1">
    <location>
        <begin position="205"/>
        <end position="224"/>
    </location>
</feature>
<evidence type="ECO:0000313" key="4">
    <source>
        <dbReference type="Proteomes" id="UP001174691"/>
    </source>
</evidence>
<evidence type="ECO:0000259" key="2">
    <source>
        <dbReference type="Pfam" id="PF20237"/>
    </source>
</evidence>
<accession>A0AA38SEQ5</accession>
<keyword evidence="1" id="KW-0812">Transmembrane</keyword>
<keyword evidence="1" id="KW-0472">Membrane</keyword>
<feature type="transmembrane region" description="Helical" evidence="1">
    <location>
        <begin position="176"/>
        <end position="199"/>
    </location>
</feature>
<dbReference type="Pfam" id="PF20237">
    <property type="entry name" value="DUF6594"/>
    <property type="match status" value="1"/>
</dbReference>
<protein>
    <submittedName>
        <fullName evidence="3">VIT family domain-containing protein</fullName>
    </submittedName>
</protein>
<gene>
    <name evidence="3" type="ORF">NKR19_g288</name>
</gene>
<feature type="transmembrane region" description="Helical" evidence="1">
    <location>
        <begin position="231"/>
        <end position="251"/>
    </location>
</feature>
<feature type="domain" description="DUF6594" evidence="2">
    <location>
        <begin position="21"/>
        <end position="243"/>
    </location>
</feature>
<sequence>MEGNGRNMVEYVRQSLADEEEFHFLRFEFLQRLNITQIQLDLIKLKSEINRDDVLSADNRQALQSRLKDYATALRDYKQMRNKRGLPKKEMRRRKLLLQRYLQSPGLQNHSRDPFHSHYSFFEDADAHMTVEPLRQTLMQYLPPWLTYSNEEKGERKKEYAEGKVPRAVSTPVDRLARFLVALAGGSFLIVPMVIMSLNTSQTKSLVTVSLSVLLFVLVLSFVVRVSNVETLVATATYAAVLVVFVGTSNANTAGDTGSTA</sequence>
<evidence type="ECO:0000313" key="3">
    <source>
        <dbReference type="EMBL" id="KAJ9165495.1"/>
    </source>
</evidence>
<dbReference type="Proteomes" id="UP001174691">
    <property type="component" value="Unassembled WGS sequence"/>
</dbReference>
<name>A0AA38SEQ5_9PEZI</name>
<dbReference type="InterPro" id="IPR046529">
    <property type="entry name" value="DUF6594"/>
</dbReference>
<reference evidence="3" key="1">
    <citation type="submission" date="2022-07" db="EMBL/GenBank/DDBJ databases">
        <title>Fungi with potential for degradation of polypropylene.</title>
        <authorList>
            <person name="Gostincar C."/>
        </authorList>
    </citation>
    <scope>NUCLEOTIDE SEQUENCE</scope>
    <source>
        <strain evidence="3">EXF-13287</strain>
    </source>
</reference>
<keyword evidence="4" id="KW-1185">Reference proteome</keyword>
<comment type="caution">
    <text evidence="3">The sequence shown here is derived from an EMBL/GenBank/DDBJ whole genome shotgun (WGS) entry which is preliminary data.</text>
</comment>
<dbReference type="EMBL" id="JANBVN010000003">
    <property type="protein sequence ID" value="KAJ9165495.1"/>
    <property type="molecule type" value="Genomic_DNA"/>
</dbReference>
<keyword evidence="1" id="KW-1133">Transmembrane helix</keyword>
<proteinExistence type="predicted"/>
<organism evidence="3 4">
    <name type="scientific">Coniochaeta hoffmannii</name>
    <dbReference type="NCBI Taxonomy" id="91930"/>
    <lineage>
        <taxon>Eukaryota</taxon>
        <taxon>Fungi</taxon>
        <taxon>Dikarya</taxon>
        <taxon>Ascomycota</taxon>
        <taxon>Pezizomycotina</taxon>
        <taxon>Sordariomycetes</taxon>
        <taxon>Sordariomycetidae</taxon>
        <taxon>Coniochaetales</taxon>
        <taxon>Coniochaetaceae</taxon>
        <taxon>Coniochaeta</taxon>
    </lineage>
</organism>
<evidence type="ECO:0000256" key="1">
    <source>
        <dbReference type="SAM" id="Phobius"/>
    </source>
</evidence>